<proteinExistence type="inferred from homology"/>
<comment type="subcellular location">
    <subcellularLocation>
        <location evidence="8">Cytoplasm</location>
    </subcellularLocation>
    <subcellularLocation>
        <location evidence="8">Nucleus</location>
    </subcellularLocation>
</comment>
<dbReference type="STRING" id="685588.A0A067T0K4"/>
<feature type="repeat" description="ANK" evidence="9">
    <location>
        <begin position="46"/>
        <end position="78"/>
    </location>
</feature>
<dbReference type="PANTHER" id="PTHR32379">
    <property type="entry name" value="GUANIDINOACETATE N-METHYLTRANSFERASE"/>
    <property type="match status" value="1"/>
</dbReference>
<keyword evidence="12" id="KW-1185">Reference proteome</keyword>
<dbReference type="Gene3D" id="3.40.50.150">
    <property type="entry name" value="Vaccinia Virus protein VP39"/>
    <property type="match status" value="1"/>
</dbReference>
<keyword evidence="5 8" id="KW-0808">Transferase</keyword>
<comment type="function">
    <text evidence="1 8">S-adenosyl-L-methionine-dependent protein-arginine N-methyltransferase that methylates the delta-nitrogen atom of arginine residues to form N5-methylarginine (type IV) in target proteins. Monomethylates ribosomal protein L12.</text>
</comment>
<dbReference type="SUPFAM" id="SSF53335">
    <property type="entry name" value="S-adenosyl-L-methionine-dependent methyltransferases"/>
    <property type="match status" value="1"/>
</dbReference>
<evidence type="ECO:0000256" key="3">
    <source>
        <dbReference type="ARBA" id="ARBA00022490"/>
    </source>
</evidence>
<evidence type="ECO:0000256" key="9">
    <source>
        <dbReference type="PROSITE-ProRule" id="PRU00023"/>
    </source>
</evidence>
<dbReference type="Pfam" id="PF00023">
    <property type="entry name" value="Ank"/>
    <property type="match status" value="1"/>
</dbReference>
<dbReference type="InterPro" id="IPR036770">
    <property type="entry name" value="Ankyrin_rpt-contain_sf"/>
</dbReference>
<dbReference type="SMART" id="SM00248">
    <property type="entry name" value="ANK"/>
    <property type="match status" value="1"/>
</dbReference>
<comment type="subunit">
    <text evidence="2 8">Monomer.</text>
</comment>
<evidence type="ECO:0000256" key="7">
    <source>
        <dbReference type="ARBA" id="ARBA00023242"/>
    </source>
</evidence>
<evidence type="ECO:0000256" key="2">
    <source>
        <dbReference type="ARBA" id="ARBA00011245"/>
    </source>
</evidence>
<dbReference type="PANTHER" id="PTHR32379:SF1">
    <property type="entry name" value="GUANIDINOACETATE N-METHYLTRANSFERASE"/>
    <property type="match status" value="1"/>
</dbReference>
<evidence type="ECO:0000256" key="4">
    <source>
        <dbReference type="ARBA" id="ARBA00022603"/>
    </source>
</evidence>
<dbReference type="InterPro" id="IPR002110">
    <property type="entry name" value="Ankyrin_rpt"/>
</dbReference>
<evidence type="ECO:0000256" key="8">
    <source>
        <dbReference type="PIRNR" id="PIRNR038148"/>
    </source>
</evidence>
<dbReference type="GO" id="GO:0032259">
    <property type="term" value="P:methylation"/>
    <property type="evidence" value="ECO:0007669"/>
    <property type="project" value="UniProtKB-KW"/>
</dbReference>
<dbReference type="OrthoDB" id="19014at2759"/>
<comment type="similarity">
    <text evidence="8">Belongs to the class I-like SAM-binding methyltransferase superfamily. RMT2 methyltransferase family.</text>
</comment>
<keyword evidence="3 8" id="KW-0963">Cytoplasm</keyword>
<organism evidence="11 12">
    <name type="scientific">Galerina marginata (strain CBS 339.88)</name>
    <dbReference type="NCBI Taxonomy" id="685588"/>
    <lineage>
        <taxon>Eukaryota</taxon>
        <taxon>Fungi</taxon>
        <taxon>Dikarya</taxon>
        <taxon>Basidiomycota</taxon>
        <taxon>Agaricomycotina</taxon>
        <taxon>Agaricomycetes</taxon>
        <taxon>Agaricomycetidae</taxon>
        <taxon>Agaricales</taxon>
        <taxon>Agaricineae</taxon>
        <taxon>Strophariaceae</taxon>
        <taxon>Galerina</taxon>
    </lineage>
</organism>
<evidence type="ECO:0000256" key="6">
    <source>
        <dbReference type="ARBA" id="ARBA00022691"/>
    </source>
</evidence>
<keyword evidence="6" id="KW-0949">S-adenosyl-L-methionine</keyword>
<name>A0A067T0K4_GALM3</name>
<keyword evidence="4 8" id="KW-0489">Methyltransferase</keyword>
<dbReference type="Gene3D" id="1.25.40.20">
    <property type="entry name" value="Ankyrin repeat-containing domain"/>
    <property type="match status" value="1"/>
</dbReference>
<dbReference type="InterPro" id="IPR026480">
    <property type="entry name" value="RMT2_dom"/>
</dbReference>
<dbReference type="PROSITE" id="PS51559">
    <property type="entry name" value="SAM_RMT2"/>
    <property type="match status" value="1"/>
</dbReference>
<dbReference type="GO" id="GO:0019702">
    <property type="term" value="F:protein arginine N5-methyltransferase activity"/>
    <property type="evidence" value="ECO:0007669"/>
    <property type="project" value="TreeGrafter"/>
</dbReference>
<dbReference type="SUPFAM" id="SSF48403">
    <property type="entry name" value="Ankyrin repeat"/>
    <property type="match status" value="1"/>
</dbReference>
<dbReference type="InterPro" id="IPR017408">
    <property type="entry name" value="Arginine_N-MeTrfase_2"/>
</dbReference>
<dbReference type="GO" id="GO:0005737">
    <property type="term" value="C:cytoplasm"/>
    <property type="evidence" value="ECO:0007669"/>
    <property type="project" value="UniProtKB-SubCell"/>
</dbReference>
<dbReference type="EC" id="2.1.1.-" evidence="8"/>
<sequence>MDDEIDAVATQLGEDLINKILENEKIEVISMCLDSGAPIWYQNALEGISPLHAAAYVQNLELVKLLLEKGAVWNAVDYLKNTAGDIALSFNNSAIYMSIRDTGIRSELLLGLLEKRPLSDSATLILRADDATATGSSDAFLSSSLRYTVDEHGQNICLLEVEGGEVGVMMGWEENIMRETVHRLCDCRPNASHLKVLNVGFGLGIIDCLFQRLNPTEHVIIEAHPDVLKFMRENGWYDKSGVKILEGRWQDLIGSSELLDSGGFDLIYTDTFSEDYNDLRQFFEHLPDLLADGSSRFSFFNGLGATNAFFYDIYTHISELHLSNVGVDVVWSDVDVSFEDQDGRWGQSREYFSLPIYRLPVARMKAA</sequence>
<reference evidence="12" key="1">
    <citation type="journal article" date="2014" name="Proc. Natl. Acad. Sci. U.S.A.">
        <title>Extensive sampling of basidiomycete genomes demonstrates inadequacy of the white-rot/brown-rot paradigm for wood decay fungi.</title>
        <authorList>
            <person name="Riley R."/>
            <person name="Salamov A.A."/>
            <person name="Brown D.W."/>
            <person name="Nagy L.G."/>
            <person name="Floudas D."/>
            <person name="Held B.W."/>
            <person name="Levasseur A."/>
            <person name="Lombard V."/>
            <person name="Morin E."/>
            <person name="Otillar R."/>
            <person name="Lindquist E.A."/>
            <person name="Sun H."/>
            <person name="LaButti K.M."/>
            <person name="Schmutz J."/>
            <person name="Jabbour D."/>
            <person name="Luo H."/>
            <person name="Baker S.E."/>
            <person name="Pisabarro A.G."/>
            <person name="Walton J.D."/>
            <person name="Blanchette R.A."/>
            <person name="Henrissat B."/>
            <person name="Martin F."/>
            <person name="Cullen D."/>
            <person name="Hibbett D.S."/>
            <person name="Grigoriev I.V."/>
        </authorList>
    </citation>
    <scope>NUCLEOTIDE SEQUENCE [LARGE SCALE GENOMIC DNA]</scope>
    <source>
        <strain evidence="12">CBS 339.88</strain>
    </source>
</reference>
<dbReference type="InterPro" id="IPR029063">
    <property type="entry name" value="SAM-dependent_MTases_sf"/>
</dbReference>
<gene>
    <name evidence="11" type="ORF">GALMADRAFT_226499</name>
</gene>
<dbReference type="Proteomes" id="UP000027222">
    <property type="component" value="Unassembled WGS sequence"/>
</dbReference>
<accession>A0A067T0K4</accession>
<evidence type="ECO:0000256" key="1">
    <source>
        <dbReference type="ARBA" id="ARBA00002207"/>
    </source>
</evidence>
<evidence type="ECO:0000313" key="11">
    <source>
        <dbReference type="EMBL" id="KDR75852.1"/>
    </source>
</evidence>
<dbReference type="InterPro" id="IPR051038">
    <property type="entry name" value="RMT2/GAMT_Mtase"/>
</dbReference>
<keyword evidence="7 8" id="KW-0539">Nucleus</keyword>
<dbReference type="PIRSF" id="PIRSF038148">
    <property type="entry name" value="Arginine_N-mtfrase-2"/>
    <property type="match status" value="1"/>
</dbReference>
<dbReference type="GO" id="GO:0005634">
    <property type="term" value="C:nucleus"/>
    <property type="evidence" value="ECO:0007669"/>
    <property type="project" value="UniProtKB-SubCell"/>
</dbReference>
<protein>
    <recommendedName>
        <fullName evidence="8">Arginine N-methyltransferase 2</fullName>
        <ecNumber evidence="8">2.1.1.-</ecNumber>
    </recommendedName>
</protein>
<dbReference type="CDD" id="cd02440">
    <property type="entry name" value="AdoMet_MTases"/>
    <property type="match status" value="1"/>
</dbReference>
<dbReference type="PROSITE" id="PS50297">
    <property type="entry name" value="ANK_REP_REGION"/>
    <property type="match status" value="1"/>
</dbReference>
<feature type="domain" description="RMT2" evidence="10">
    <location>
        <begin position="131"/>
        <end position="367"/>
    </location>
</feature>
<keyword evidence="9" id="KW-0040">ANK repeat</keyword>
<dbReference type="AlphaFoldDB" id="A0A067T0K4"/>
<dbReference type="PROSITE" id="PS50088">
    <property type="entry name" value="ANK_REPEAT"/>
    <property type="match status" value="1"/>
</dbReference>
<evidence type="ECO:0000256" key="5">
    <source>
        <dbReference type="ARBA" id="ARBA00022679"/>
    </source>
</evidence>
<dbReference type="HOGENOM" id="CLU_033831_1_0_1"/>
<evidence type="ECO:0000313" key="12">
    <source>
        <dbReference type="Proteomes" id="UP000027222"/>
    </source>
</evidence>
<dbReference type="EMBL" id="KL142380">
    <property type="protein sequence ID" value="KDR75852.1"/>
    <property type="molecule type" value="Genomic_DNA"/>
</dbReference>
<evidence type="ECO:0000259" key="10">
    <source>
        <dbReference type="PROSITE" id="PS51559"/>
    </source>
</evidence>